<keyword evidence="2" id="KW-0675">Receptor</keyword>
<evidence type="ECO:0000313" key="3">
    <source>
        <dbReference type="Proteomes" id="UP000598820"/>
    </source>
</evidence>
<name>A0A927AUJ8_9BACT</name>
<organism evidence="2 3">
    <name type="scientific">Spirosoma profusum</name>
    <dbReference type="NCBI Taxonomy" id="2771354"/>
    <lineage>
        <taxon>Bacteria</taxon>
        <taxon>Pseudomonadati</taxon>
        <taxon>Bacteroidota</taxon>
        <taxon>Cytophagia</taxon>
        <taxon>Cytophagales</taxon>
        <taxon>Cytophagaceae</taxon>
        <taxon>Spirosoma</taxon>
    </lineage>
</organism>
<dbReference type="Gene3D" id="3.40.50.10140">
    <property type="entry name" value="Toll/interleukin-1 receptor homology (TIR) domain"/>
    <property type="match status" value="1"/>
</dbReference>
<proteinExistence type="predicted"/>
<reference evidence="2" key="1">
    <citation type="submission" date="2020-09" db="EMBL/GenBank/DDBJ databases">
        <authorList>
            <person name="Kim M.K."/>
        </authorList>
    </citation>
    <scope>NUCLEOTIDE SEQUENCE</scope>
    <source>
        <strain evidence="2">BT702</strain>
    </source>
</reference>
<dbReference type="PROSITE" id="PS50104">
    <property type="entry name" value="TIR"/>
    <property type="match status" value="1"/>
</dbReference>
<dbReference type="EMBL" id="JACWZY010000035">
    <property type="protein sequence ID" value="MBD2704682.1"/>
    <property type="molecule type" value="Genomic_DNA"/>
</dbReference>
<gene>
    <name evidence="2" type="ORF">IC229_28865</name>
</gene>
<dbReference type="Pfam" id="PF13676">
    <property type="entry name" value="TIR_2"/>
    <property type="match status" value="1"/>
</dbReference>
<sequence>MAASYQIVILGDGPKKDLRKDLVKKIRDIGLSVKDHIAFLEAADVTKRSKIQPTVAVFFGSNKLHSNEEINAINTLVKDEVIVIPVVTDLTRYNQLTPSSLHLINGSLLSDENGGIEAISNMVLEALNLLRRTRKLFISYRRQESSAVAIQLYEHLHRNGFEVFIDTISIRPGEPFQEVLWHRLSDTDIVVLLDTPGFLDSRWTRDELANTSAMSIGILQLVWPSHNPDDKSSLCKKYYLEDTDFKTSGEGDNNILTNAAVFAIGKEVESLRARSLAARYSKIVGNVGRVAEDLGIELTVQAERYAIVRKGAKSVAVIPTVGVPEALRYQEIAELLEAIQDKSISEAYLLYDHIMIRNQWCRHLDWLDSHLPVKSIRVFDSEIWLKRL</sequence>
<dbReference type="Proteomes" id="UP000598820">
    <property type="component" value="Unassembled WGS sequence"/>
</dbReference>
<dbReference type="InterPro" id="IPR035897">
    <property type="entry name" value="Toll_tir_struct_dom_sf"/>
</dbReference>
<dbReference type="AlphaFoldDB" id="A0A927AUJ8"/>
<dbReference type="RefSeq" id="WP_190891457.1">
    <property type="nucleotide sequence ID" value="NZ_JACWZY010000035.1"/>
</dbReference>
<dbReference type="InterPro" id="IPR000157">
    <property type="entry name" value="TIR_dom"/>
</dbReference>
<protein>
    <submittedName>
        <fullName evidence="2">Toll/interleukin-1 receptor domain-containing protein</fullName>
    </submittedName>
</protein>
<feature type="domain" description="TIR" evidence="1">
    <location>
        <begin position="132"/>
        <end position="259"/>
    </location>
</feature>
<accession>A0A927AUJ8</accession>
<dbReference type="SUPFAM" id="SSF52200">
    <property type="entry name" value="Toll/Interleukin receptor TIR domain"/>
    <property type="match status" value="1"/>
</dbReference>
<comment type="caution">
    <text evidence="2">The sequence shown here is derived from an EMBL/GenBank/DDBJ whole genome shotgun (WGS) entry which is preliminary data.</text>
</comment>
<dbReference type="GO" id="GO:0007165">
    <property type="term" value="P:signal transduction"/>
    <property type="evidence" value="ECO:0007669"/>
    <property type="project" value="InterPro"/>
</dbReference>
<evidence type="ECO:0000259" key="1">
    <source>
        <dbReference type="PROSITE" id="PS50104"/>
    </source>
</evidence>
<keyword evidence="3" id="KW-1185">Reference proteome</keyword>
<evidence type="ECO:0000313" key="2">
    <source>
        <dbReference type="EMBL" id="MBD2704682.1"/>
    </source>
</evidence>